<dbReference type="Pfam" id="PF26559">
    <property type="entry name" value="DUF8184"/>
    <property type="match status" value="1"/>
</dbReference>
<gene>
    <name evidence="1" type="ORF">I6G66_00910</name>
</gene>
<evidence type="ECO:0000313" key="1">
    <source>
        <dbReference type="EMBL" id="QPS08666.1"/>
    </source>
</evidence>
<organism evidence="1 2">
    <name type="scientific">Delftia acidovorans</name>
    <name type="common">Pseudomonas acidovorans</name>
    <name type="synonym">Comamonas acidovorans</name>
    <dbReference type="NCBI Taxonomy" id="80866"/>
    <lineage>
        <taxon>Bacteria</taxon>
        <taxon>Pseudomonadati</taxon>
        <taxon>Pseudomonadota</taxon>
        <taxon>Betaproteobacteria</taxon>
        <taxon>Burkholderiales</taxon>
        <taxon>Comamonadaceae</taxon>
        <taxon>Delftia</taxon>
    </lineage>
</organism>
<sequence length="207" mass="23979">MNPYVVNEKEYSGSIGFRSDIYFDIHHNEAFGYSKDLGCFALNKTPLVDPSFSKIEFIERDVNGFCIKKTKTSKILKYFDQTPLQKEITNQLFLFINNFHYGKSGKQYLSIEYVDKFFTSFKVAEYGSLEPKYLSIARAIDGRVYTGDYPLSDDESIPLLSICMDKNSIVVNHENNPLVFEVELQEEVVRMISQLMKFGFPDEYVQL</sequence>
<dbReference type="RefSeq" id="WP_183021799.1">
    <property type="nucleotide sequence ID" value="NZ_CP065668.1"/>
</dbReference>
<name>A0A7T2VZ09_DELAC</name>
<evidence type="ECO:0000313" key="2">
    <source>
        <dbReference type="Proteomes" id="UP000594778"/>
    </source>
</evidence>
<reference evidence="1 2" key="1">
    <citation type="submission" date="2020-12" db="EMBL/GenBank/DDBJ databases">
        <title>FDA dAtabase for Regulatory Grade micrObial Sequences (FDA-ARGOS): Supporting development and validation of Infectious Disease Dx tests.</title>
        <authorList>
            <person name="Sproer C."/>
            <person name="Gronow S."/>
            <person name="Severitt S."/>
            <person name="Schroder I."/>
            <person name="Tallon L."/>
            <person name="Sadzewicz L."/>
            <person name="Zhao X."/>
            <person name="Boylan J."/>
            <person name="Ott S."/>
            <person name="Bowen H."/>
            <person name="Vavikolanu K."/>
            <person name="Mehta A."/>
            <person name="Aluvathingal J."/>
            <person name="Nadendla S."/>
            <person name="Lowell S."/>
            <person name="Myers T."/>
            <person name="Yan Y."/>
            <person name="Sichtig H."/>
        </authorList>
    </citation>
    <scope>NUCLEOTIDE SEQUENCE [LARGE SCALE GENOMIC DNA]</scope>
    <source>
        <strain evidence="1 2">FDAARGOS_909</strain>
    </source>
</reference>
<dbReference type="EMBL" id="CP065668">
    <property type="protein sequence ID" value="QPS08666.1"/>
    <property type="molecule type" value="Genomic_DNA"/>
</dbReference>
<protein>
    <submittedName>
        <fullName evidence="1">Uncharacterized protein</fullName>
    </submittedName>
</protein>
<proteinExistence type="predicted"/>
<dbReference type="Proteomes" id="UP000594778">
    <property type="component" value="Chromosome"/>
</dbReference>
<dbReference type="AlphaFoldDB" id="A0A7T2VZ09"/>
<dbReference type="InterPro" id="IPR058497">
    <property type="entry name" value="DUF8184"/>
</dbReference>
<accession>A0A7T2VZ09</accession>